<keyword evidence="2" id="KW-1185">Reference proteome</keyword>
<proteinExistence type="predicted"/>
<organism evidence="1 2">
    <name type="scientific">Rhizobium grahamii CCGE 502</name>
    <dbReference type="NCBI Taxonomy" id="990285"/>
    <lineage>
        <taxon>Bacteria</taxon>
        <taxon>Pseudomonadati</taxon>
        <taxon>Pseudomonadota</taxon>
        <taxon>Alphaproteobacteria</taxon>
        <taxon>Hyphomicrobiales</taxon>
        <taxon>Rhizobiaceae</taxon>
        <taxon>Rhizobium/Agrobacterium group</taxon>
        <taxon>Rhizobium</taxon>
    </lineage>
</organism>
<protein>
    <submittedName>
        <fullName evidence="1">Uncharacterized protein</fullName>
    </submittedName>
</protein>
<sequence length="79" mass="8390">MLMVILVCALASVGTDIVGAQRPKASASDRNSDLGKASSPYTACSDARRSFFPVNCTTVAVAAVEAKADIMRDWVFNFC</sequence>
<gene>
    <name evidence="1" type="ORF">RGCCGE502_05634</name>
</gene>
<accession>S3HKX1</accession>
<dbReference type="HOGENOM" id="CLU_2603555_0_0_5"/>
<dbReference type="AlphaFoldDB" id="S3HKX1"/>
<comment type="caution">
    <text evidence="1">The sequence shown here is derived from an EMBL/GenBank/DDBJ whole genome shotgun (WGS) entry which is preliminary data.</text>
</comment>
<dbReference type="Proteomes" id="UP000014411">
    <property type="component" value="Unassembled WGS sequence"/>
</dbReference>
<dbReference type="EMBL" id="AEYE02000007">
    <property type="protein sequence ID" value="EPE99304.1"/>
    <property type="molecule type" value="Genomic_DNA"/>
</dbReference>
<reference evidence="1 2" key="1">
    <citation type="journal article" date="2012" name="J. Bacteriol.">
        <title>Genome sequence of Rhizobium grahamii CCGE502, a broad-host-range symbiont with low nodulation competitiveness in Phaseolus vulgaris.</title>
        <authorList>
            <person name="Althabegoiti M.J."/>
            <person name="Lozano L."/>
            <person name="Torres-Tejerizo G."/>
            <person name="Ormeno-Orrillo E."/>
            <person name="Rogel M.A."/>
            <person name="Gonzalez V."/>
            <person name="Martinez-Romero E."/>
        </authorList>
    </citation>
    <scope>NUCLEOTIDE SEQUENCE [LARGE SCALE GENOMIC DNA]</scope>
    <source>
        <strain evidence="1 2">CCGE 502</strain>
    </source>
</reference>
<evidence type="ECO:0000313" key="2">
    <source>
        <dbReference type="Proteomes" id="UP000014411"/>
    </source>
</evidence>
<evidence type="ECO:0000313" key="1">
    <source>
        <dbReference type="EMBL" id="EPE99304.1"/>
    </source>
</evidence>
<name>S3HKX1_9HYPH</name>
<dbReference type="STRING" id="990285.RGCCGE502_05634"/>